<evidence type="ECO:0000256" key="1">
    <source>
        <dbReference type="SAM" id="MobiDB-lite"/>
    </source>
</evidence>
<evidence type="ECO:0000313" key="3">
    <source>
        <dbReference type="WBParaSite" id="PDA_v2.g3583.t1"/>
    </source>
</evidence>
<name>A0A914QJ17_9BILA</name>
<dbReference type="WBParaSite" id="PDA_v2.g3583.t1">
    <property type="protein sequence ID" value="PDA_v2.g3583.t1"/>
    <property type="gene ID" value="PDA_v2.g3583"/>
</dbReference>
<proteinExistence type="predicted"/>
<sequence length="109" mass="11921">MASLLNNQDGGNATTEHSSVKDALKNIFSDKNDEDKKHDGIHDYHDSSIGDSNNEKFDYCNDETKKSNEIDNNPNDLFGKSNENDSDKIDVSIGSGGTYLSGSGDFNKN</sequence>
<organism evidence="2 3">
    <name type="scientific">Panagrolaimus davidi</name>
    <dbReference type="NCBI Taxonomy" id="227884"/>
    <lineage>
        <taxon>Eukaryota</taxon>
        <taxon>Metazoa</taxon>
        <taxon>Ecdysozoa</taxon>
        <taxon>Nematoda</taxon>
        <taxon>Chromadorea</taxon>
        <taxon>Rhabditida</taxon>
        <taxon>Tylenchina</taxon>
        <taxon>Panagrolaimomorpha</taxon>
        <taxon>Panagrolaimoidea</taxon>
        <taxon>Panagrolaimidae</taxon>
        <taxon>Panagrolaimus</taxon>
    </lineage>
</organism>
<feature type="compositionally biased region" description="Basic and acidic residues" evidence="1">
    <location>
        <begin position="18"/>
        <end position="69"/>
    </location>
</feature>
<evidence type="ECO:0000313" key="2">
    <source>
        <dbReference type="Proteomes" id="UP000887578"/>
    </source>
</evidence>
<dbReference type="AlphaFoldDB" id="A0A914QJ17"/>
<dbReference type="Proteomes" id="UP000887578">
    <property type="component" value="Unplaced"/>
</dbReference>
<feature type="region of interest" description="Disordered" evidence="1">
    <location>
        <begin position="1"/>
        <end position="109"/>
    </location>
</feature>
<accession>A0A914QJ17</accession>
<keyword evidence="2" id="KW-1185">Reference proteome</keyword>
<feature type="compositionally biased region" description="Polar residues" evidence="1">
    <location>
        <begin position="100"/>
        <end position="109"/>
    </location>
</feature>
<protein>
    <submittedName>
        <fullName evidence="3">Uncharacterized protein</fullName>
    </submittedName>
</protein>
<feature type="compositionally biased region" description="Polar residues" evidence="1">
    <location>
        <begin position="1"/>
        <end position="17"/>
    </location>
</feature>
<reference evidence="3" key="1">
    <citation type="submission" date="2022-11" db="UniProtKB">
        <authorList>
            <consortium name="WormBaseParasite"/>
        </authorList>
    </citation>
    <scope>IDENTIFICATION</scope>
</reference>